<sequence length="315" mass="33836">MSDPVHNTTAGFHEGELVVQRHAGVAKDAARLSDMLAPAQLRGGVMRFLAERTFAAITARDTTGMLWISPLTGPPGFLRVTSPATLDVRTLPAEGDPLHHLPTDQPVGLIVVEFAARRRLRINGTLSHTGSGALRIAVEQAYGNCPQYIQHRRLEPAPGAPSGAEPVRHGSTLTQDDLDLIRRSDTFLIGTTHPARGNDASHRGGPAGFVRAEDGGLWWPDYRGNNMFNTLGNLEADPTAALLFCDFTTGRTLHLSGRAALEWPQPGAPGDDDRTGRRVHLAPQQLVAGRLLPLRADTVTAAPDNPPLTDQPSAR</sequence>
<dbReference type="EMBL" id="JACHEM010000029">
    <property type="protein sequence ID" value="MBB6439821.1"/>
    <property type="molecule type" value="Genomic_DNA"/>
</dbReference>
<proteinExistence type="predicted"/>
<name>A0A7X0HLE2_9ACTN</name>
<dbReference type="Proteomes" id="UP000540423">
    <property type="component" value="Unassembled WGS sequence"/>
</dbReference>
<dbReference type="SUPFAM" id="SSF50475">
    <property type="entry name" value="FMN-binding split barrel"/>
    <property type="match status" value="1"/>
</dbReference>
<dbReference type="Pfam" id="PF01243">
    <property type="entry name" value="PNPOx_N"/>
    <property type="match status" value="1"/>
</dbReference>
<organism evidence="2 3">
    <name type="scientific">Streptomyces candidus</name>
    <dbReference type="NCBI Taxonomy" id="67283"/>
    <lineage>
        <taxon>Bacteria</taxon>
        <taxon>Bacillati</taxon>
        <taxon>Actinomycetota</taxon>
        <taxon>Actinomycetes</taxon>
        <taxon>Kitasatosporales</taxon>
        <taxon>Streptomycetaceae</taxon>
        <taxon>Streptomyces</taxon>
    </lineage>
</organism>
<gene>
    <name evidence="2" type="ORF">HNQ79_006333</name>
</gene>
<evidence type="ECO:0000259" key="1">
    <source>
        <dbReference type="Pfam" id="PF01243"/>
    </source>
</evidence>
<evidence type="ECO:0000313" key="3">
    <source>
        <dbReference type="Proteomes" id="UP000540423"/>
    </source>
</evidence>
<dbReference type="RefSeq" id="WP_185036322.1">
    <property type="nucleotide sequence ID" value="NZ_BNBN01000025.1"/>
</dbReference>
<dbReference type="InterPro" id="IPR012349">
    <property type="entry name" value="Split_barrel_FMN-bd"/>
</dbReference>
<dbReference type="Gene3D" id="2.30.110.10">
    <property type="entry name" value="Electron Transport, Fmn-binding Protein, Chain A"/>
    <property type="match status" value="1"/>
</dbReference>
<keyword evidence="3" id="KW-1185">Reference proteome</keyword>
<dbReference type="PANTHER" id="PTHR42815">
    <property type="entry name" value="FAD-BINDING, PUTATIVE (AFU_ORTHOLOGUE AFUA_6G07600)-RELATED"/>
    <property type="match status" value="1"/>
</dbReference>
<reference evidence="2 3" key="1">
    <citation type="submission" date="2020-08" db="EMBL/GenBank/DDBJ databases">
        <title>Genomic Encyclopedia of Type Strains, Phase IV (KMG-IV): sequencing the most valuable type-strain genomes for metagenomic binning, comparative biology and taxonomic classification.</title>
        <authorList>
            <person name="Goeker M."/>
        </authorList>
    </citation>
    <scope>NUCLEOTIDE SEQUENCE [LARGE SCALE GENOMIC DNA]</scope>
    <source>
        <strain evidence="2 3">DSM 40141</strain>
    </source>
</reference>
<dbReference type="AlphaFoldDB" id="A0A7X0HLE2"/>
<comment type="caution">
    <text evidence="2">The sequence shown here is derived from an EMBL/GenBank/DDBJ whole genome shotgun (WGS) entry which is preliminary data.</text>
</comment>
<dbReference type="PANTHER" id="PTHR42815:SF2">
    <property type="entry name" value="FAD-BINDING, PUTATIVE (AFU_ORTHOLOGUE AFUA_6G07600)-RELATED"/>
    <property type="match status" value="1"/>
</dbReference>
<protein>
    <recommendedName>
        <fullName evidence="1">Pyridoxamine 5'-phosphate oxidase N-terminal domain-containing protein</fullName>
    </recommendedName>
</protein>
<feature type="domain" description="Pyridoxamine 5'-phosphate oxidase N-terminal" evidence="1">
    <location>
        <begin position="179"/>
        <end position="261"/>
    </location>
</feature>
<dbReference type="InterPro" id="IPR011576">
    <property type="entry name" value="Pyridox_Oxase_N"/>
</dbReference>
<evidence type="ECO:0000313" key="2">
    <source>
        <dbReference type="EMBL" id="MBB6439821.1"/>
    </source>
</evidence>
<accession>A0A7X0HLE2</accession>